<dbReference type="RefSeq" id="WP_158048749.1">
    <property type="nucleotide sequence ID" value="NZ_WAJR01000002.1"/>
</dbReference>
<feature type="transmembrane region" description="Helical" evidence="5">
    <location>
        <begin position="27"/>
        <end position="49"/>
    </location>
</feature>
<dbReference type="InterPro" id="IPR013130">
    <property type="entry name" value="Fe3_Rdtase_TM_dom"/>
</dbReference>
<keyword evidence="2 5" id="KW-0812">Transmembrane</keyword>
<dbReference type="Proteomes" id="UP000468668">
    <property type="component" value="Unassembled WGS sequence"/>
</dbReference>
<feature type="transmembrane region" description="Helical" evidence="5">
    <location>
        <begin position="201"/>
        <end position="221"/>
    </location>
</feature>
<comment type="subcellular location">
    <subcellularLocation>
        <location evidence="1">Membrane</location>
        <topology evidence="1">Multi-pass membrane protein</topology>
    </subcellularLocation>
</comment>
<evidence type="ECO:0000256" key="4">
    <source>
        <dbReference type="ARBA" id="ARBA00023136"/>
    </source>
</evidence>
<evidence type="ECO:0000313" key="8">
    <source>
        <dbReference type="Proteomes" id="UP000468668"/>
    </source>
</evidence>
<feature type="domain" description="Ferric oxidoreductase" evidence="6">
    <location>
        <begin position="64"/>
        <end position="177"/>
    </location>
</feature>
<evidence type="ECO:0000256" key="5">
    <source>
        <dbReference type="SAM" id="Phobius"/>
    </source>
</evidence>
<dbReference type="GO" id="GO:0016020">
    <property type="term" value="C:membrane"/>
    <property type="evidence" value="ECO:0007669"/>
    <property type="project" value="UniProtKB-SubCell"/>
</dbReference>
<feature type="transmembrane region" description="Helical" evidence="5">
    <location>
        <begin position="56"/>
        <end position="77"/>
    </location>
</feature>
<dbReference type="GeneID" id="98657150"/>
<gene>
    <name evidence="7" type="ORF">F8C90_01885</name>
</gene>
<feature type="transmembrane region" description="Helical" evidence="5">
    <location>
        <begin position="97"/>
        <end position="117"/>
    </location>
</feature>
<dbReference type="AlphaFoldDB" id="A0A6N6NNW9"/>
<name>A0A6N6NNW9_9ACTN</name>
<protein>
    <recommendedName>
        <fullName evidence="6">Ferric oxidoreductase domain-containing protein</fullName>
    </recommendedName>
</protein>
<evidence type="ECO:0000256" key="1">
    <source>
        <dbReference type="ARBA" id="ARBA00004141"/>
    </source>
</evidence>
<dbReference type="Pfam" id="PF01794">
    <property type="entry name" value="Ferric_reduct"/>
    <property type="match status" value="1"/>
</dbReference>
<feature type="transmembrane region" description="Helical" evidence="5">
    <location>
        <begin position="129"/>
        <end position="150"/>
    </location>
</feature>
<comment type="caution">
    <text evidence="7">The sequence shown here is derived from an EMBL/GenBank/DDBJ whole genome shotgun (WGS) entry which is preliminary data.</text>
</comment>
<sequence>MTFLIVLICVVVAVLLLKPAIKKAPAIWYAAAIALALLYIGVLQGLLPLPAPVRNVLFLLLQKGTLAVALFTVVMFVGVFPRDSKPRKYLSPVRAELSIIACMLIVGHILAYCLTYVPRVLGAGVITPFVSVGLGVALAVTVLLIVLGATSFNNVKARMSSQTWFRVQKWSYVFFGLTYVHVLAMLLPSALSGGMTAAQSVVAYTVVFGAYAVLRIVRAILDRKRGDLF</sequence>
<keyword evidence="3 5" id="KW-1133">Transmembrane helix</keyword>
<evidence type="ECO:0000256" key="2">
    <source>
        <dbReference type="ARBA" id="ARBA00022692"/>
    </source>
</evidence>
<keyword evidence="8" id="KW-1185">Reference proteome</keyword>
<feature type="transmembrane region" description="Helical" evidence="5">
    <location>
        <begin position="170"/>
        <end position="189"/>
    </location>
</feature>
<evidence type="ECO:0000259" key="6">
    <source>
        <dbReference type="Pfam" id="PF01794"/>
    </source>
</evidence>
<reference evidence="7 8" key="1">
    <citation type="submission" date="2019-09" db="EMBL/GenBank/DDBJ databases">
        <title>Whole genome shotgun sequencing (WGS) of Ellagibacter isourolithinifaciens DSM 104140(T) and Adlercreutzia muris DSM 29508(T).</title>
        <authorList>
            <person name="Stoll D.A."/>
            <person name="Danylec N."/>
            <person name="Huch M."/>
        </authorList>
    </citation>
    <scope>NUCLEOTIDE SEQUENCE [LARGE SCALE GENOMIC DNA]</scope>
    <source>
        <strain evidence="7 8">DSM 104140</strain>
    </source>
</reference>
<keyword evidence="4 5" id="KW-0472">Membrane</keyword>
<proteinExistence type="predicted"/>
<accession>A0A6N6NNW9</accession>
<dbReference type="OrthoDB" id="3174396at2"/>
<evidence type="ECO:0000313" key="7">
    <source>
        <dbReference type="EMBL" id="KAB1642482.1"/>
    </source>
</evidence>
<organism evidence="7 8">
    <name type="scientific">Ellagibacter isourolithinifaciens</name>
    <dbReference type="NCBI Taxonomy" id="2137581"/>
    <lineage>
        <taxon>Bacteria</taxon>
        <taxon>Bacillati</taxon>
        <taxon>Actinomycetota</taxon>
        <taxon>Coriobacteriia</taxon>
        <taxon>Eggerthellales</taxon>
        <taxon>Eggerthellaceae</taxon>
        <taxon>Ellagibacter</taxon>
    </lineage>
</organism>
<evidence type="ECO:0000256" key="3">
    <source>
        <dbReference type="ARBA" id="ARBA00022989"/>
    </source>
</evidence>
<dbReference type="EMBL" id="WAJR01000002">
    <property type="protein sequence ID" value="KAB1642482.1"/>
    <property type="molecule type" value="Genomic_DNA"/>
</dbReference>